<dbReference type="Proteomes" id="UP000230768">
    <property type="component" value="Unassembled WGS sequence"/>
</dbReference>
<dbReference type="AlphaFoldDB" id="A0A2G8IU52"/>
<accession>A0A2G8IU52</accession>
<reference evidence="1 2" key="1">
    <citation type="submission" date="2017-11" db="EMBL/GenBank/DDBJ databases">
        <title>Draft genome sequence of Bacillus pumilus 51_5il from lake Gorkoye (Russia: Novosibirsk region).</title>
        <authorList>
            <person name="Shipova A.A."/>
            <person name="Rozanov A.S."/>
            <person name="Bryanskaya A.V."/>
            <person name="Peltek S.E."/>
        </authorList>
    </citation>
    <scope>NUCLEOTIDE SEQUENCE [LARGE SCALE GENOMIC DNA]</scope>
    <source>
        <strain evidence="1 2">51_5il</strain>
    </source>
</reference>
<name>A0A2G8IU52_BACPU</name>
<evidence type="ECO:0000313" key="2">
    <source>
        <dbReference type="Proteomes" id="UP000230768"/>
    </source>
</evidence>
<proteinExistence type="predicted"/>
<evidence type="ECO:0000313" key="1">
    <source>
        <dbReference type="EMBL" id="PIK27020.1"/>
    </source>
</evidence>
<comment type="caution">
    <text evidence="1">The sequence shown here is derived from an EMBL/GenBank/DDBJ whole genome shotgun (WGS) entry which is preliminary data.</text>
</comment>
<sequence>MYEKSTLMSKSAFVVPSYLRVPWLISIACHFSFSLRIADEKAKFLCMFGMPIEAERQLLNLFFV</sequence>
<protein>
    <submittedName>
        <fullName evidence="1">Uncharacterized protein</fullName>
    </submittedName>
</protein>
<gene>
    <name evidence="1" type="ORF">CTV99_09935</name>
</gene>
<dbReference type="EMBL" id="PEKP01000010">
    <property type="protein sequence ID" value="PIK27020.1"/>
    <property type="molecule type" value="Genomic_DNA"/>
</dbReference>
<organism evidence="1 2">
    <name type="scientific">Bacillus pumilus</name>
    <name type="common">Bacillus mesentericus</name>
    <dbReference type="NCBI Taxonomy" id="1408"/>
    <lineage>
        <taxon>Bacteria</taxon>
        <taxon>Bacillati</taxon>
        <taxon>Bacillota</taxon>
        <taxon>Bacilli</taxon>
        <taxon>Bacillales</taxon>
        <taxon>Bacillaceae</taxon>
        <taxon>Bacillus</taxon>
    </lineage>
</organism>